<protein>
    <submittedName>
        <fullName evidence="1">Uncharacterized protein</fullName>
    </submittedName>
</protein>
<dbReference type="AlphaFoldDB" id="A0A8X6U035"/>
<dbReference type="Proteomes" id="UP000887013">
    <property type="component" value="Unassembled WGS sequence"/>
</dbReference>
<proteinExistence type="predicted"/>
<dbReference type="EMBL" id="BMAW01068446">
    <property type="protein sequence ID" value="GFT64502.1"/>
    <property type="molecule type" value="Genomic_DNA"/>
</dbReference>
<name>A0A8X6U035_NEPPI</name>
<sequence length="144" mass="16603">MIVILGWRLGPYSICKKEGPRRKKNPSKMSVVIEIISKEVMKQENLFLSLPQDDQFLMPVVRCGNKRSILGCPGSSGKPLEPQVVPQMPRRIKRKMLPQSDGVFLVWKKICGDIRDKELGANRLFYWNFSFSATNKQKEFNLFT</sequence>
<reference evidence="1" key="1">
    <citation type="submission" date="2020-08" db="EMBL/GenBank/DDBJ databases">
        <title>Multicomponent nature underlies the extraordinary mechanical properties of spider dragline silk.</title>
        <authorList>
            <person name="Kono N."/>
            <person name="Nakamura H."/>
            <person name="Mori M."/>
            <person name="Yoshida Y."/>
            <person name="Ohtoshi R."/>
            <person name="Malay A.D."/>
            <person name="Moran D.A.P."/>
            <person name="Tomita M."/>
            <person name="Numata K."/>
            <person name="Arakawa K."/>
        </authorList>
    </citation>
    <scope>NUCLEOTIDE SEQUENCE</scope>
</reference>
<accession>A0A8X6U035</accession>
<comment type="caution">
    <text evidence="1">The sequence shown here is derived from an EMBL/GenBank/DDBJ whole genome shotgun (WGS) entry which is preliminary data.</text>
</comment>
<keyword evidence="2" id="KW-1185">Reference proteome</keyword>
<gene>
    <name evidence="1" type="ORF">NPIL_210181</name>
</gene>
<evidence type="ECO:0000313" key="2">
    <source>
        <dbReference type="Proteomes" id="UP000887013"/>
    </source>
</evidence>
<organism evidence="1 2">
    <name type="scientific">Nephila pilipes</name>
    <name type="common">Giant wood spider</name>
    <name type="synonym">Nephila maculata</name>
    <dbReference type="NCBI Taxonomy" id="299642"/>
    <lineage>
        <taxon>Eukaryota</taxon>
        <taxon>Metazoa</taxon>
        <taxon>Ecdysozoa</taxon>
        <taxon>Arthropoda</taxon>
        <taxon>Chelicerata</taxon>
        <taxon>Arachnida</taxon>
        <taxon>Araneae</taxon>
        <taxon>Araneomorphae</taxon>
        <taxon>Entelegynae</taxon>
        <taxon>Araneoidea</taxon>
        <taxon>Nephilidae</taxon>
        <taxon>Nephila</taxon>
    </lineage>
</organism>
<evidence type="ECO:0000313" key="1">
    <source>
        <dbReference type="EMBL" id="GFT64502.1"/>
    </source>
</evidence>